<accession>A0ABV8FKL6</accession>
<gene>
    <name evidence="4" type="ORF">ACFOVU_06770</name>
</gene>
<comment type="similarity">
    <text evidence="1">Belongs to the PrpF family.</text>
</comment>
<dbReference type="SUPFAM" id="SSF54506">
    <property type="entry name" value="Diaminopimelate epimerase-like"/>
    <property type="match status" value="2"/>
</dbReference>
<comment type="caution">
    <text evidence="4">The sequence shown here is derived from an EMBL/GenBank/DDBJ whole genome shotgun (WGS) entry which is preliminary data.</text>
</comment>
<evidence type="ECO:0000256" key="2">
    <source>
        <dbReference type="ARBA" id="ARBA00023235"/>
    </source>
</evidence>
<name>A0ABV8FKL6_9ACTN</name>
<dbReference type="InterPro" id="IPR007400">
    <property type="entry name" value="PrpF-like"/>
</dbReference>
<sequence>MPEIASTWMRGGTSKCWVFDRADLAAVGRPLDDVLPRLFGSPDPRQVDGVGGGTSTTSKAVILSPADDGDADVSYTFAQVGTDQAVVDWGSNCGNCSSVAGLYAVRRGWVEPRDGTTTVRVRNTNTGQLIVLEVPTPGGVPDERGTAWIPGVPFPGVPVRMWFVDPAGRTTGKLFPTGAHIDEVPDGGGTLPVTIVDAGAPLVVVAARSVGLAGDESPAEIDAWPGLADRLDALRRHAAVAIGLADSPGSAERAVPKLALVAEPHDDRSDLAVRMLSMGRAHPALAITGSVGLTLAARTPGTVIDRLAGTASGAELRLATPAGTVTTRTGEHEGRLAVAVTRTTRRLAEATLVLPEAESPQETLVTSGEPRHDDHSAPEEVAVR</sequence>
<organism evidence="4 5">
    <name type="scientific">Nocardiopsis sediminis</name>
    <dbReference type="NCBI Taxonomy" id="1778267"/>
    <lineage>
        <taxon>Bacteria</taxon>
        <taxon>Bacillati</taxon>
        <taxon>Actinomycetota</taxon>
        <taxon>Actinomycetes</taxon>
        <taxon>Streptosporangiales</taxon>
        <taxon>Nocardiopsidaceae</taxon>
        <taxon>Nocardiopsis</taxon>
    </lineage>
</organism>
<dbReference type="PANTHER" id="PTHR43709">
    <property type="entry name" value="ACONITATE ISOMERASE-RELATED"/>
    <property type="match status" value="1"/>
</dbReference>
<feature type="compositionally biased region" description="Basic and acidic residues" evidence="3">
    <location>
        <begin position="369"/>
        <end position="384"/>
    </location>
</feature>
<evidence type="ECO:0000313" key="5">
    <source>
        <dbReference type="Proteomes" id="UP001595847"/>
    </source>
</evidence>
<dbReference type="RefSeq" id="WP_378530860.1">
    <property type="nucleotide sequence ID" value="NZ_JBHSBH010000004.1"/>
</dbReference>
<proteinExistence type="inferred from homology"/>
<evidence type="ECO:0000313" key="4">
    <source>
        <dbReference type="EMBL" id="MFC3995608.1"/>
    </source>
</evidence>
<evidence type="ECO:0000256" key="1">
    <source>
        <dbReference type="ARBA" id="ARBA00007673"/>
    </source>
</evidence>
<dbReference type="Gene3D" id="3.10.310.10">
    <property type="entry name" value="Diaminopimelate Epimerase, Chain A, domain 1"/>
    <property type="match status" value="2"/>
</dbReference>
<protein>
    <submittedName>
        <fullName evidence="4">PrpF domain-containing protein</fullName>
    </submittedName>
</protein>
<dbReference type="PANTHER" id="PTHR43709:SF2">
    <property type="entry name" value="DUF453 DOMAIN PROTEIN (AFU_ORTHOLOGUE AFUA_6G00360)"/>
    <property type="match status" value="1"/>
</dbReference>
<keyword evidence="5" id="KW-1185">Reference proteome</keyword>
<dbReference type="EMBL" id="JBHSBH010000004">
    <property type="protein sequence ID" value="MFC3995608.1"/>
    <property type="molecule type" value="Genomic_DNA"/>
</dbReference>
<keyword evidence="2" id="KW-0413">Isomerase</keyword>
<dbReference type="Pfam" id="PF04303">
    <property type="entry name" value="PrpF"/>
    <property type="match status" value="1"/>
</dbReference>
<evidence type="ECO:0000256" key="3">
    <source>
        <dbReference type="SAM" id="MobiDB-lite"/>
    </source>
</evidence>
<feature type="region of interest" description="Disordered" evidence="3">
    <location>
        <begin position="356"/>
        <end position="384"/>
    </location>
</feature>
<reference evidence="5" key="1">
    <citation type="journal article" date="2019" name="Int. J. Syst. Evol. Microbiol.">
        <title>The Global Catalogue of Microorganisms (GCM) 10K type strain sequencing project: providing services to taxonomists for standard genome sequencing and annotation.</title>
        <authorList>
            <consortium name="The Broad Institute Genomics Platform"/>
            <consortium name="The Broad Institute Genome Sequencing Center for Infectious Disease"/>
            <person name="Wu L."/>
            <person name="Ma J."/>
        </authorList>
    </citation>
    <scope>NUCLEOTIDE SEQUENCE [LARGE SCALE GENOMIC DNA]</scope>
    <source>
        <strain evidence="5">TBRC 1826</strain>
    </source>
</reference>
<dbReference type="Proteomes" id="UP001595847">
    <property type="component" value="Unassembled WGS sequence"/>
</dbReference>